<dbReference type="GO" id="GO:0031624">
    <property type="term" value="F:ubiquitin conjugating enzyme binding"/>
    <property type="evidence" value="ECO:0007669"/>
    <property type="project" value="TreeGrafter"/>
</dbReference>
<dbReference type="GO" id="GO:0043130">
    <property type="term" value="F:ubiquitin binding"/>
    <property type="evidence" value="ECO:0007669"/>
    <property type="project" value="InterPro"/>
</dbReference>
<dbReference type="InterPro" id="IPR003892">
    <property type="entry name" value="CUE"/>
</dbReference>
<comment type="caution">
    <text evidence="3">The sequence shown here is derived from an EMBL/GenBank/DDBJ whole genome shotgun (WGS) entry which is preliminary data.</text>
</comment>
<feature type="domain" description="CUE" evidence="2">
    <location>
        <begin position="8"/>
        <end position="50"/>
    </location>
</feature>
<dbReference type="PANTHER" id="PTHR16461">
    <property type="entry name" value="TOLL-INTERACTING PROTEIN"/>
    <property type="match status" value="1"/>
</dbReference>
<dbReference type="SMART" id="SM00546">
    <property type="entry name" value="CUE"/>
    <property type="match status" value="1"/>
</dbReference>
<evidence type="ECO:0000259" key="2">
    <source>
        <dbReference type="PROSITE" id="PS51140"/>
    </source>
</evidence>
<name>A0A9W8G3E0_9FUNG</name>
<feature type="region of interest" description="Disordered" evidence="1">
    <location>
        <begin position="92"/>
        <end position="185"/>
    </location>
</feature>
<dbReference type="Gene3D" id="1.10.8.10">
    <property type="entry name" value="DNA helicase RuvA subunit, C-terminal domain"/>
    <property type="match status" value="1"/>
</dbReference>
<dbReference type="Proteomes" id="UP001151518">
    <property type="component" value="Unassembled WGS sequence"/>
</dbReference>
<dbReference type="PROSITE" id="PS51140">
    <property type="entry name" value="CUE"/>
    <property type="match status" value="1"/>
</dbReference>
<dbReference type="InterPro" id="IPR009060">
    <property type="entry name" value="UBA-like_sf"/>
</dbReference>
<gene>
    <name evidence="3" type="ORF">GGI25_005176</name>
</gene>
<evidence type="ECO:0000313" key="3">
    <source>
        <dbReference type="EMBL" id="KAJ2672294.1"/>
    </source>
</evidence>
<proteinExistence type="predicted"/>
<accession>A0A9W8G3E0</accession>
<dbReference type="PANTHER" id="PTHR16461:SF5">
    <property type="entry name" value="TOLL-INTERACTING PROTEIN"/>
    <property type="match status" value="1"/>
</dbReference>
<feature type="compositionally biased region" description="Low complexity" evidence="1">
    <location>
        <begin position="110"/>
        <end position="124"/>
    </location>
</feature>
<dbReference type="OrthoDB" id="9942608at2759"/>
<sequence length="304" mass="33646">MMTDDSTEYEASLKSLQELFPDMDKEVIDMVLRNNGGAVGPNVVNILLGMNDPSFKPEEQDETRVEEVERDAEYARRLAESEIYAREQRYMRMSSAPAAPQRPLQHPPNQQQYQQQHQQQQQQQTPKKASKIRTMLRLGRRSNSTSQPVEETHSDGAASHIRRPQTLESDFSDSSEDNQAGGMVANDASSNLSLYAPLNPSKYTATNRPAKADSSEDIVFSDLDAEQPVRIRAVDGVDLEHPFESNPLSHPTADTTNPFAVPAATTNNNNSSHNNGAVNGSVAADLANIAISDTNPFRNRQHTT</sequence>
<dbReference type="Pfam" id="PF02845">
    <property type="entry name" value="CUE"/>
    <property type="match status" value="1"/>
</dbReference>
<dbReference type="AlphaFoldDB" id="A0A9W8G3E0"/>
<reference evidence="3" key="1">
    <citation type="submission" date="2022-07" db="EMBL/GenBank/DDBJ databases">
        <title>Phylogenomic reconstructions and comparative analyses of Kickxellomycotina fungi.</title>
        <authorList>
            <person name="Reynolds N.K."/>
            <person name="Stajich J.E."/>
            <person name="Barry K."/>
            <person name="Grigoriev I.V."/>
            <person name="Crous P."/>
            <person name="Smith M.E."/>
        </authorList>
    </citation>
    <scope>NUCLEOTIDE SEQUENCE</scope>
    <source>
        <strain evidence="3">NRRL 3115</strain>
    </source>
</reference>
<dbReference type="GO" id="GO:0006511">
    <property type="term" value="P:ubiquitin-dependent protein catabolic process"/>
    <property type="evidence" value="ECO:0007669"/>
    <property type="project" value="TreeGrafter"/>
</dbReference>
<organism evidence="3 4">
    <name type="scientific">Coemansia spiralis</name>
    <dbReference type="NCBI Taxonomy" id="417178"/>
    <lineage>
        <taxon>Eukaryota</taxon>
        <taxon>Fungi</taxon>
        <taxon>Fungi incertae sedis</taxon>
        <taxon>Zoopagomycota</taxon>
        <taxon>Kickxellomycotina</taxon>
        <taxon>Kickxellomycetes</taxon>
        <taxon>Kickxellales</taxon>
        <taxon>Kickxellaceae</taxon>
        <taxon>Coemansia</taxon>
    </lineage>
</organism>
<dbReference type="EMBL" id="JANBTW010000085">
    <property type="protein sequence ID" value="KAJ2672294.1"/>
    <property type="molecule type" value="Genomic_DNA"/>
</dbReference>
<evidence type="ECO:0000313" key="4">
    <source>
        <dbReference type="Proteomes" id="UP001151518"/>
    </source>
</evidence>
<dbReference type="SUPFAM" id="SSF46934">
    <property type="entry name" value="UBA-like"/>
    <property type="match status" value="1"/>
</dbReference>
<dbReference type="GO" id="GO:0005737">
    <property type="term" value="C:cytoplasm"/>
    <property type="evidence" value="ECO:0007669"/>
    <property type="project" value="TreeGrafter"/>
</dbReference>
<protein>
    <recommendedName>
        <fullName evidence="2">CUE domain-containing protein</fullName>
    </recommendedName>
</protein>
<evidence type="ECO:0000256" key="1">
    <source>
        <dbReference type="SAM" id="MobiDB-lite"/>
    </source>
</evidence>